<feature type="compositionally biased region" description="Polar residues" evidence="19">
    <location>
        <begin position="3167"/>
        <end position="3176"/>
    </location>
</feature>
<keyword evidence="11" id="KW-0805">Transcription regulation</keyword>
<evidence type="ECO:0000256" key="18">
    <source>
        <dbReference type="PROSITE-ProRule" id="PRU00191"/>
    </source>
</evidence>
<feature type="region of interest" description="Disordered" evidence="19">
    <location>
        <begin position="2706"/>
        <end position="2727"/>
    </location>
</feature>
<dbReference type="InterPro" id="IPR035676">
    <property type="entry name" value="SHC_SH2"/>
</dbReference>
<dbReference type="FunFam" id="2.40.50.40:FF:000014">
    <property type="entry name" value="Chromodomain-helicase-DNA-binding protein 2 isoform 1"/>
    <property type="match status" value="1"/>
</dbReference>
<feature type="domain" description="Helicase C-terminal" evidence="24">
    <location>
        <begin position="1245"/>
        <end position="1396"/>
    </location>
</feature>
<dbReference type="SUPFAM" id="SSF47954">
    <property type="entry name" value="Cyclin-like"/>
    <property type="match status" value="1"/>
</dbReference>
<feature type="compositionally biased region" description="Basic and acidic residues" evidence="19">
    <location>
        <begin position="1992"/>
        <end position="2052"/>
    </location>
</feature>
<dbReference type="InterPro" id="IPR001650">
    <property type="entry name" value="Helicase_C-like"/>
</dbReference>
<feature type="domain" description="SH2" evidence="21">
    <location>
        <begin position="418"/>
        <end position="507"/>
    </location>
</feature>
<dbReference type="PROSITE" id="PS50001">
    <property type="entry name" value="SH2"/>
    <property type="match status" value="1"/>
</dbReference>
<dbReference type="PROSITE" id="PS01179">
    <property type="entry name" value="PID"/>
    <property type="match status" value="1"/>
</dbReference>
<feature type="compositionally biased region" description="Low complexity" evidence="19">
    <location>
        <begin position="2544"/>
        <end position="2557"/>
    </location>
</feature>
<dbReference type="Gene3D" id="1.10.472.10">
    <property type="entry name" value="Cyclin-like"/>
    <property type="match status" value="1"/>
</dbReference>
<dbReference type="InterPro" id="IPR036915">
    <property type="entry name" value="Cyclin-like_sf"/>
</dbReference>
<feature type="compositionally biased region" description="Basic and acidic residues" evidence="19">
    <location>
        <begin position="2086"/>
        <end position="2123"/>
    </location>
</feature>
<dbReference type="InterPro" id="IPR031941">
    <property type="entry name" value="DUF4773"/>
</dbReference>
<dbReference type="InterPro" id="IPR038718">
    <property type="entry name" value="SNF2-like_sf"/>
</dbReference>
<dbReference type="InterPro" id="IPR011993">
    <property type="entry name" value="PH-like_dom_sf"/>
</dbReference>
<feature type="compositionally biased region" description="Acidic residues" evidence="19">
    <location>
        <begin position="1491"/>
        <end position="1502"/>
    </location>
</feature>
<evidence type="ECO:0000256" key="1">
    <source>
        <dbReference type="ARBA" id="ARBA00004123"/>
    </source>
</evidence>
<feature type="compositionally biased region" description="Basic and acidic residues" evidence="19">
    <location>
        <begin position="579"/>
        <end position="591"/>
    </location>
</feature>
<dbReference type="SUPFAM" id="SSF50729">
    <property type="entry name" value="PH domain-like"/>
    <property type="match status" value="1"/>
</dbReference>
<feature type="region of interest" description="Disordered" evidence="19">
    <location>
        <begin position="3147"/>
        <end position="3176"/>
    </location>
</feature>
<dbReference type="PRINTS" id="PR00629">
    <property type="entry name" value="SHCPIDOMAIN"/>
</dbReference>
<dbReference type="GO" id="GO:0140658">
    <property type="term" value="F:ATP-dependent chromatin remodeler activity"/>
    <property type="evidence" value="ECO:0007669"/>
    <property type="project" value="TreeGrafter"/>
</dbReference>
<dbReference type="PROSITE" id="PS00690">
    <property type="entry name" value="DEAH_ATP_HELICASE"/>
    <property type="match status" value="1"/>
</dbReference>
<feature type="region of interest" description="Disordered" evidence="19">
    <location>
        <begin position="1992"/>
        <end position="2123"/>
    </location>
</feature>
<dbReference type="GO" id="GO:0005634">
    <property type="term" value="C:nucleus"/>
    <property type="evidence" value="ECO:0007669"/>
    <property type="project" value="UniProtKB-SubCell"/>
</dbReference>
<dbReference type="SMART" id="SM00298">
    <property type="entry name" value="CHROMO"/>
    <property type="match status" value="2"/>
</dbReference>
<evidence type="ECO:0000256" key="19">
    <source>
        <dbReference type="SAM" id="MobiDB-lite"/>
    </source>
</evidence>
<feature type="compositionally biased region" description="Basic residues" evidence="19">
    <location>
        <begin position="2479"/>
        <end position="2488"/>
    </location>
</feature>
<dbReference type="Pfam" id="PF18375">
    <property type="entry name" value="CDH1_2_SANT_HL1"/>
    <property type="match status" value="1"/>
</dbReference>
<keyword evidence="6" id="KW-0547">Nucleotide-binding</keyword>
<dbReference type="GO" id="GO:0016887">
    <property type="term" value="F:ATP hydrolysis activity"/>
    <property type="evidence" value="ECO:0007669"/>
    <property type="project" value="TreeGrafter"/>
</dbReference>
<dbReference type="CDD" id="cd01209">
    <property type="entry name" value="PTB_Shc"/>
    <property type="match status" value="1"/>
</dbReference>
<evidence type="ECO:0000259" key="21">
    <source>
        <dbReference type="PROSITE" id="PS50001"/>
    </source>
</evidence>
<feature type="compositionally biased region" description="Basic and acidic residues" evidence="19">
    <location>
        <begin position="605"/>
        <end position="630"/>
    </location>
</feature>
<evidence type="ECO:0000256" key="6">
    <source>
        <dbReference type="ARBA" id="ARBA00022741"/>
    </source>
</evidence>
<dbReference type="InterPro" id="IPR000980">
    <property type="entry name" value="SH2"/>
</dbReference>
<feature type="region of interest" description="Disordered" evidence="19">
    <location>
        <begin position="2804"/>
        <end position="2832"/>
    </location>
</feature>
<gene>
    <name evidence="25" type="ORF">GEV33_008562</name>
</gene>
<dbReference type="InterPro" id="IPR000330">
    <property type="entry name" value="SNF2_N"/>
</dbReference>
<feature type="compositionally biased region" description="Basic and acidic residues" evidence="19">
    <location>
        <begin position="2888"/>
        <end position="2898"/>
    </location>
</feature>
<dbReference type="SMART" id="SM00252">
    <property type="entry name" value="SH2"/>
    <property type="match status" value="1"/>
</dbReference>
<comment type="caution">
    <text evidence="25">The sequence shown here is derived from an EMBL/GenBank/DDBJ whole genome shotgun (WGS) entry which is preliminary data.</text>
</comment>
<dbReference type="PROSITE" id="PS50013">
    <property type="entry name" value="CHROMO_2"/>
    <property type="match status" value="2"/>
</dbReference>
<feature type="compositionally biased region" description="Basic and acidic residues" evidence="19">
    <location>
        <begin position="1800"/>
        <end position="1811"/>
    </location>
</feature>
<feature type="region of interest" description="Disordered" evidence="19">
    <location>
        <begin position="3090"/>
        <end position="3116"/>
    </location>
</feature>
<dbReference type="GO" id="GO:0035556">
    <property type="term" value="P:intracellular signal transduction"/>
    <property type="evidence" value="ECO:0007669"/>
    <property type="project" value="InterPro"/>
</dbReference>
<reference evidence="25" key="2">
    <citation type="submission" date="2021-08" db="EMBL/GenBank/DDBJ databases">
        <authorList>
            <person name="Eriksson T."/>
        </authorList>
    </citation>
    <scope>NUCLEOTIDE SEQUENCE</scope>
    <source>
        <strain evidence="25">Stoneville</strain>
        <tissue evidence="25">Whole head</tissue>
    </source>
</reference>
<dbReference type="GO" id="GO:0005524">
    <property type="term" value="F:ATP binding"/>
    <property type="evidence" value="ECO:0007669"/>
    <property type="project" value="UniProtKB-KW"/>
</dbReference>
<dbReference type="InterPro" id="IPR056302">
    <property type="entry name" value="CHD1-2/Hrp3_HTH"/>
</dbReference>
<protein>
    <recommendedName>
        <fullName evidence="16">Chromodomain-helicase-DNA-binding protein 1</fullName>
    </recommendedName>
    <alternativeName>
        <fullName evidence="17">ATP-dependent helicase CHD1</fullName>
    </alternativeName>
</protein>
<dbReference type="InterPro" id="IPR016197">
    <property type="entry name" value="Chromo-like_dom_sf"/>
</dbReference>
<dbReference type="Gene3D" id="2.30.29.30">
    <property type="entry name" value="Pleckstrin-homology domain (PH domain)/Phosphotyrosine-binding domain (PTB)"/>
    <property type="match status" value="1"/>
</dbReference>
<feature type="compositionally biased region" description="Polar residues" evidence="19">
    <location>
        <begin position="3290"/>
        <end position="3300"/>
    </location>
</feature>
<dbReference type="InterPro" id="IPR006019">
    <property type="entry name" value="PID_Shc-like"/>
</dbReference>
<keyword evidence="8" id="KW-0067">ATP-binding</keyword>
<dbReference type="Pfam" id="PF23588">
    <property type="entry name" value="HTH_CHD1_Hrp3"/>
    <property type="match status" value="1"/>
</dbReference>
<feature type="region of interest" description="Disordered" evidence="19">
    <location>
        <begin position="2446"/>
        <end position="2561"/>
    </location>
</feature>
<evidence type="ECO:0000256" key="10">
    <source>
        <dbReference type="ARBA" id="ARBA00022999"/>
    </source>
</evidence>
<dbReference type="SUPFAM" id="SSF52540">
    <property type="entry name" value="P-loop containing nucleoside triphosphate hydrolases"/>
    <property type="match status" value="2"/>
</dbReference>
<evidence type="ECO:0000256" key="14">
    <source>
        <dbReference type="ARBA" id="ARBA00023242"/>
    </source>
</evidence>
<dbReference type="CDD" id="cd18793">
    <property type="entry name" value="SF2_C_SNF"/>
    <property type="match status" value="1"/>
</dbReference>
<keyword evidence="4" id="KW-0158">Chromosome</keyword>
<dbReference type="Pfam" id="PF00017">
    <property type="entry name" value="SH2"/>
    <property type="match status" value="1"/>
</dbReference>
<dbReference type="CDD" id="cd18666">
    <property type="entry name" value="CD1_tandem_CHD1-2_like"/>
    <property type="match status" value="1"/>
</dbReference>
<dbReference type="Pfam" id="PF00176">
    <property type="entry name" value="SNF2-rel_dom"/>
    <property type="match status" value="1"/>
</dbReference>
<feature type="compositionally biased region" description="Low complexity" evidence="19">
    <location>
        <begin position="510"/>
        <end position="544"/>
    </location>
</feature>
<reference evidence="25" key="1">
    <citation type="journal article" date="2020" name="J Insects Food Feed">
        <title>The yellow mealworm (Tenebrio molitor) genome: a resource for the emerging insects as food and feed industry.</title>
        <authorList>
            <person name="Eriksson T."/>
            <person name="Andere A."/>
            <person name="Kelstrup H."/>
            <person name="Emery V."/>
            <person name="Picard C."/>
        </authorList>
    </citation>
    <scope>NUCLEOTIDE SEQUENCE</scope>
    <source>
        <strain evidence="25">Stoneville</strain>
        <tissue evidence="25">Whole head</tissue>
    </source>
</reference>
<dbReference type="SMART" id="SM00462">
    <property type="entry name" value="PTB"/>
    <property type="match status" value="1"/>
</dbReference>
<keyword evidence="14" id="KW-0539">Nucleus</keyword>
<feature type="domain" description="Chromo" evidence="22">
    <location>
        <begin position="843"/>
        <end position="904"/>
    </location>
</feature>
<dbReference type="Pfam" id="PF00385">
    <property type="entry name" value="Chromo"/>
    <property type="match status" value="2"/>
</dbReference>
<dbReference type="Gene3D" id="3.40.50.300">
    <property type="entry name" value="P-loop containing nucleotide triphosphate hydrolases"/>
    <property type="match status" value="1"/>
</dbReference>
<dbReference type="CDD" id="cd18659">
    <property type="entry name" value="CD2_tandem"/>
    <property type="match status" value="1"/>
</dbReference>
<dbReference type="PANTHER" id="PTHR45623:SF14">
    <property type="entry name" value="CHROMODOMAIN-HELICASE-DNA-BINDING PROTEIN 1"/>
    <property type="match status" value="1"/>
</dbReference>
<evidence type="ECO:0000256" key="11">
    <source>
        <dbReference type="ARBA" id="ARBA00023015"/>
    </source>
</evidence>
<evidence type="ECO:0000313" key="25">
    <source>
        <dbReference type="EMBL" id="KAH0814231.1"/>
    </source>
</evidence>
<feature type="region of interest" description="Disordered" evidence="19">
    <location>
        <begin position="2888"/>
        <end position="2926"/>
    </location>
</feature>
<dbReference type="Pfam" id="PF00271">
    <property type="entry name" value="Helicase_C"/>
    <property type="match status" value="1"/>
</dbReference>
<dbReference type="FunFam" id="3.40.50.300:FF:000130">
    <property type="entry name" value="Chromodomain-helicase-DNA-binding protein 2 isoform 1"/>
    <property type="match status" value="1"/>
</dbReference>
<dbReference type="GO" id="GO:0003677">
    <property type="term" value="F:DNA binding"/>
    <property type="evidence" value="ECO:0007669"/>
    <property type="project" value="UniProtKB-KW"/>
</dbReference>
<dbReference type="GO" id="GO:0000785">
    <property type="term" value="C:chromatin"/>
    <property type="evidence" value="ECO:0007669"/>
    <property type="project" value="TreeGrafter"/>
</dbReference>
<name>A0A8J6HGF9_TENMO</name>
<dbReference type="FunFam" id="3.40.50.10810:FF:000007">
    <property type="entry name" value="Chromodomain-helicase-DNA-binding protein 2 isoform 1"/>
    <property type="match status" value="1"/>
</dbReference>
<feature type="compositionally biased region" description="Basic and acidic residues" evidence="19">
    <location>
        <begin position="3155"/>
        <end position="3166"/>
    </location>
</feature>
<dbReference type="InterPro" id="IPR023780">
    <property type="entry name" value="Chromo_domain"/>
</dbReference>
<dbReference type="InterPro" id="IPR014001">
    <property type="entry name" value="Helicase_ATP-bd"/>
</dbReference>
<dbReference type="GO" id="GO:0003682">
    <property type="term" value="F:chromatin binding"/>
    <property type="evidence" value="ECO:0007669"/>
    <property type="project" value="TreeGrafter"/>
</dbReference>
<evidence type="ECO:0000259" key="20">
    <source>
        <dbReference type="PROSITE" id="PS01179"/>
    </source>
</evidence>
<dbReference type="EMBL" id="JABDTM020024503">
    <property type="protein sequence ID" value="KAH0814231.1"/>
    <property type="molecule type" value="Genomic_DNA"/>
</dbReference>
<dbReference type="Gene3D" id="2.40.50.40">
    <property type="match status" value="2"/>
</dbReference>
<dbReference type="SMART" id="SM00490">
    <property type="entry name" value="HELICc"/>
    <property type="match status" value="1"/>
</dbReference>
<dbReference type="Gene3D" id="3.30.505.10">
    <property type="entry name" value="SH2 domain"/>
    <property type="match status" value="1"/>
</dbReference>
<keyword evidence="13" id="KW-0804">Transcription</keyword>
<feature type="region of interest" description="Disordered" evidence="19">
    <location>
        <begin position="3290"/>
        <end position="3329"/>
    </location>
</feature>
<evidence type="ECO:0000256" key="3">
    <source>
        <dbReference type="ARBA" id="ARBA00007025"/>
    </source>
</evidence>
<dbReference type="InterPro" id="IPR006020">
    <property type="entry name" value="PTB/PI_dom"/>
</dbReference>
<dbReference type="PROSITE" id="PS00598">
    <property type="entry name" value="CHROMO_1"/>
    <property type="match status" value="1"/>
</dbReference>
<dbReference type="Gene3D" id="1.10.10.60">
    <property type="entry name" value="Homeodomain-like"/>
    <property type="match status" value="1"/>
</dbReference>
<feature type="compositionally biased region" description="Polar residues" evidence="19">
    <location>
        <begin position="565"/>
        <end position="577"/>
    </location>
</feature>
<keyword evidence="12" id="KW-0238">DNA-binding</keyword>
<keyword evidence="26" id="KW-1185">Reference proteome</keyword>
<dbReference type="Pfam" id="PF15998">
    <property type="entry name" value="DUF4773"/>
    <property type="match status" value="1"/>
</dbReference>
<dbReference type="CDD" id="cd09925">
    <property type="entry name" value="SH2_SHC"/>
    <property type="match status" value="1"/>
</dbReference>
<evidence type="ECO:0000256" key="5">
    <source>
        <dbReference type="ARBA" id="ARBA00022737"/>
    </source>
</evidence>
<dbReference type="PRINTS" id="PR00401">
    <property type="entry name" value="SH2DOMAIN"/>
</dbReference>
<dbReference type="Pfam" id="PF00134">
    <property type="entry name" value="Cyclin_N"/>
    <property type="match status" value="1"/>
</dbReference>
<dbReference type="PANTHER" id="PTHR45623">
    <property type="entry name" value="CHROMODOMAIN-HELICASE-DNA-BINDING PROTEIN 3-RELATED-RELATED"/>
    <property type="match status" value="1"/>
</dbReference>
<feature type="compositionally biased region" description="Polar residues" evidence="19">
    <location>
        <begin position="2447"/>
        <end position="2458"/>
    </location>
</feature>
<dbReference type="InterPro" id="IPR000953">
    <property type="entry name" value="Chromo/chromo_shadow_dom"/>
</dbReference>
<feature type="compositionally biased region" description="Polar residues" evidence="19">
    <location>
        <begin position="2534"/>
        <end position="2543"/>
    </location>
</feature>
<evidence type="ECO:0000256" key="12">
    <source>
        <dbReference type="ARBA" id="ARBA00023125"/>
    </source>
</evidence>
<organism evidence="25 26">
    <name type="scientific">Tenebrio molitor</name>
    <name type="common">Yellow mealworm beetle</name>
    <dbReference type="NCBI Taxonomy" id="7067"/>
    <lineage>
        <taxon>Eukaryota</taxon>
        <taxon>Metazoa</taxon>
        <taxon>Ecdysozoa</taxon>
        <taxon>Arthropoda</taxon>
        <taxon>Hexapoda</taxon>
        <taxon>Insecta</taxon>
        <taxon>Pterygota</taxon>
        <taxon>Neoptera</taxon>
        <taxon>Endopterygota</taxon>
        <taxon>Coleoptera</taxon>
        <taxon>Polyphaga</taxon>
        <taxon>Cucujiformia</taxon>
        <taxon>Tenebrionidae</taxon>
        <taxon>Tenebrio</taxon>
    </lineage>
</organism>
<dbReference type="PROSITE" id="PS51194">
    <property type="entry name" value="HELICASE_CTER"/>
    <property type="match status" value="1"/>
</dbReference>
<evidence type="ECO:0000259" key="22">
    <source>
        <dbReference type="PROSITE" id="PS50013"/>
    </source>
</evidence>
<dbReference type="InterPro" id="IPR025260">
    <property type="entry name" value="CHD1-like_C"/>
</dbReference>
<feature type="compositionally biased region" description="Polar residues" evidence="19">
    <location>
        <begin position="2817"/>
        <end position="2832"/>
    </location>
</feature>
<feature type="region of interest" description="Disordered" evidence="19">
    <location>
        <begin position="1646"/>
        <end position="1671"/>
    </location>
</feature>
<evidence type="ECO:0000259" key="24">
    <source>
        <dbReference type="PROSITE" id="PS51194"/>
    </source>
</evidence>
<dbReference type="InterPro" id="IPR036860">
    <property type="entry name" value="SH2_dom_sf"/>
</dbReference>
<sequence length="3758" mass="428492">MKYISQDEGIAVNVSYGESLLHSEQVKGPNPEPTCMSLLANLAQVCARFSDLQPYNDGLRGCLLLEPKLLGDVTTSFNIGCFTMGPEGMKLEESANSTVTTLLQSENENNNKTHNYPTKMSAFISKPLSGWIHSDKLISKQGATYAVRYVGCLEVKVSMKTLSFKTRSTVAKECINKVCEAAGLKTADKKRKVDKKVSKAIAEVPNMAHAGANVSLNVSSSNLTLTSLDDSKIIACHDMPHISFASGGDCDTLDFVGYVAKDVHDFRACYVLECGGGLAKDVISTIGQAFELRYKQYMKPAQIGLAMGQPSTSTGGDADKDYYNDLPGKVPPDVGPPPVPPLPTVVPPFTTLPSVQSPNLIDLNSDISVFDAPHHDYVNDNVAFKERDVFDMQPFTHHQIPPIRTIEEHLAELQNEIWFHGQISRADAEKLLQKDGDFLVRESPNSEGQFVLSGIQDDTKKHLLLIDPEGVIRTRDRMFNSVSHLINFHRENVLPIISAESVLTGEVSDSDNSGSGSDNESKSDSSSNNSGSESDSGSSSSSGSDSGGEGGSGNEDSKQDGKSSPAESSPNASTNSPDSKSKGKSDSKEWEENPDIYGIRRSARSRKEPERLLNKGESKKKKSDEWRYNDDSSSESEEEKEIPPPSKRVGAKRATVKKAKTKTKYSSDDSSIDSDEDKRRAVSRRTAGASVSYKEESEEDKTDSEDLLEVEYAETSEPVPEEKCETIEKILAQRRGKKGVTGNITTMYYVEENGDPNEGVDANDLENTEEQYLIKWKDWAHIHNTWESDNSLKEQKVKGLKKLENFVKKEVEIRQWMRYATPEDIEYYECQMELSQELLKSYNNVERIIAKYNKPDGGIDYFIKWESLPYADSTWEDSVLIQKRWPKKIKEFDDREQSKQTPTKHCKVLKYRPKFHEVKSQPIYMMGHEKNLVLRDYQMDGLNWLIHSWSKENSVILADEMGLGKTIQTICFLYYLFNTHQLHGPFLCVVPLSTMTSWQREFAQWAPELNFVTYLGDVQSRDTIRQYEWSYEGSKRLKFNAILTTYEIVLKDKAFLGSLNWAVLLVDEAHRLKNDDSLLYKALMEFDTNHRLLITGTPLQNSLKELWALLHFIMPQKFQAWEEFEKEHENASTKGYGRLHKQLEPFILRRVKKDVEKSLPAKVEQILRVEMTTVQKQYYKWILTKNYNALRKGVKGSTNTFLNIVIELKKCCNHALLTKPTEYECHNTQEDQLQLLLRGSGKLVLLDKLLIRLRETGHRVLIFSQMVRMLDILGEYLQLRHFPFQRLDGGIKGELRKQALDHFNADGSQDFCFLLSTRAGGLGINLATADTVIIFDSDWNPQNDLQAQARAHRIGQKNQVNIYRLVTARSVEEEIVERAKQKMVLDHLVIQRMDTTGRTVLDKKGSSNNNPFNKEDLTAILKFGAEELFKDEDDKDEEPNCDIDEILRRAETRDDAPTLAGDELLSAFKVANFAAFDEDTEPSPVNTTAPADEESKDWDEIIPENLRKKVEEEERSKEMEDLYLPPRSRKTLQQINQSESDGEEGKGRKKRKKEADESGGSSGEGEESDEERPRKRGRPPLANRERIKNFTDVEIRRFVKSYKKFSAPLKRLEAVACDAELQEKPLQELKKLGELLHERCRAYMGEHTKENNESTQDDSSRGRKRMRGPSFKLGGVSVNAKTMMACEEELQPLDEVLPSNPEERSKWVLDARTKPAHFDVDWDVNEDSKLLQGIYIYGMGSWEQIKLDPSFGIGDKILLNEDKKPQAKHLQSRAEYLLKILKKQLDQKKGVSKPKRQRKSKDTKALTKEIIDNDDISSNDDTSMVTSSTSMASSIPKKNKTVLKKDDEKEVDSSTKHHSDKKEKKKDKKKEKKQAGGPMHFTANNEPRALDVLGDLDPSIFNECKEKMRPVKKALKALDNPDQSLSEAEQVNHTRLCLIQIGEQISHCLSQYSDPEKIKEWRSNLWYFVSKFTEFDSKKLYKLYKRACKKSDKLDKKNEDASSSTSKEKKGESKDEREHTNKRRHEGDEKEERESKKHHSEKKEKREKGEKEKKKKNREEPEEEGEWSRYGRSSRKPSSGIQKGGFRHEERLPHIDHERWNVGQSRDRFPGEHKRDRFDYQRQGGYHRERVDFRSADKRSPEGKVDWRQYPRNARDPMAAMSQRPPVFYGPNFSSQIPVYIPEQQFARDRFSPGVQQSIVCVLLVAAVFNKSFYTSSRKVGVSTPFSSQLASRWLFSSLGSLPFQTIQSTFIQLFVQIPVSRKTLTLQEVLEEIQRAWKPSQPSEKSRQMNSDSSKRSSRIDRNLSILNKRERSLEARFQPVFVFSNCTMEEKWSKSSSTSNETLSPVLLRRRLSAPETIMRKHMLAQQRSDSQDSETAQSETKMYQWRGEMEAGSDSNLNRKRDPDLMRKTTLLRRLWSHSKPLTSARFSGTFYEWQHSYGKLHSGKSTHSLTSIHSSPEHLVRSQSKRSLNGEFRTSPHHVRKISPKHQTYDTKKQPNKRDDSDNTTKTSTTTTTPKTTTETDTRYTSYTTFSDNSDSAYTNSRSNFSESSNNNSTTPDIHKEVAEDTEASNQDLNNSVQLKNESPKFVKYSGANESATQTVGTTNVNVISNVQLSQSTLDLIFSQVIQDVKKSQPCDNKDASCDNIVKVKQIPSFYLKRKDSVDNSEHSHIVKCMISNVGIGSPYSKPLEHPQIAVPRFSARPQTSSMEVNVSSGESTDKESDTVSLVDSLEDTSSLRTDPMMNEVIANKSDISLELPDNSDVKKTPSKPTAFFIPIEIDGGSEFKPVSDHLPAKVRNRLARRQQKREEKMQNKYKQASSRSDSNYMSASENGNHIHFIVDNGADVNLNSVPLPEVNYGKSKKRNNKPLLPSIESFRRIKIDKVGKSEEKRESKSKSVKRKSVKENTSEGTYSTKTKQMHWMPKVKNKNEKLSPLYTTKNEYVYDYGPRRIYHKTEFNNSNKRIEILEIMECVDTSEKLTQQFSKAKSKIPVLINHKLPKINQRHKMDKPSFLDLDSVPISDPKLDQLIANILIETLNIPDVQASASGNRSPAGEKSTTKGGKEPQTPPKPSPRYHQKFEVIPEELSFQSSTENDASNNNEVKNNNSAEEKSYQGKAAVAVVRDENFSSIPKGWITFYMLHNNRGSPDSTSDEGKKVDNDNTKTGENASKNCENNNEMEVGTVQRNEVTSSNSNVTYDVVKKDKCSFESNENCSSSSEMQAKSVLPPPNSNGRYKKYNQRKMRHKGNNDAEKVKQFGEWSVTVSGTNSYGNCAPDLEMSLKFPDSQKNYNCPSQSDSGLGEDNEQKSHFPKITTKQDPYDDEQQENEDLYMKQRLPEIARNRLARKQRRSDSSVPSLGNLMSSRIEPRQTRTSTRRYNLSRPKIDYHKLDTPTSISLFNDSHYNEILQRFPEILSITDLLILSNGVQSFLKIFAQELLLMKRTLNKMEKQSKGRSRPIPDAKTTKEIASKLEEALNNESQFVCNYSDRKPWEVTMSARDGAVHVMRFLEVWFDLPQTVFFTAVSYLDMFLARMKVQEKFLPCLTVSCFNVAAADHSFKINTSHLVMLSQSKCSVKDMERMSTIITQKLNLKNGHCCTALDLLKVYIDIFRFIAMQFKSEVLLNRMLQWQQLCTRLEVLISDSSCACFKPSVLALAFVHFEVERFMSREVPRKSNYYSMEMFYVLAVMIELRSLCNIKSKDYGLCFEMVTKVLKEYDSRKRAKHSQKLTWRFSTSTHALSKYTQNYYSMLNTIKEE</sequence>
<dbReference type="FunFam" id="1.10.472.10:FF:000006">
    <property type="entry name" value="Cyclin I"/>
    <property type="match status" value="1"/>
</dbReference>
<accession>A0A8J6HGF9</accession>
<feature type="compositionally biased region" description="Basic residues" evidence="19">
    <location>
        <begin position="1790"/>
        <end position="1799"/>
    </location>
</feature>
<feature type="compositionally biased region" description="Basic and acidic residues" evidence="19">
    <location>
        <begin position="1505"/>
        <end position="1520"/>
    </location>
</feature>
<proteinExistence type="inferred from homology"/>
<evidence type="ECO:0000256" key="8">
    <source>
        <dbReference type="ARBA" id="ARBA00022840"/>
    </source>
</evidence>
<feature type="domain" description="PID" evidence="20">
    <location>
        <begin position="142"/>
        <end position="299"/>
    </location>
</feature>
<evidence type="ECO:0000256" key="7">
    <source>
        <dbReference type="ARBA" id="ARBA00022801"/>
    </source>
</evidence>
<evidence type="ECO:0000256" key="16">
    <source>
        <dbReference type="ARBA" id="ARBA00074667"/>
    </source>
</evidence>
<feature type="domain" description="Chromo" evidence="22">
    <location>
        <begin position="725"/>
        <end position="818"/>
    </location>
</feature>
<feature type="region of interest" description="Disordered" evidence="19">
    <location>
        <begin position="3047"/>
        <end position="3078"/>
    </location>
</feature>
<dbReference type="InterPro" id="IPR049730">
    <property type="entry name" value="SNF2/RAD54-like_C"/>
</dbReference>
<feature type="compositionally biased region" description="Basic and acidic residues" evidence="19">
    <location>
        <begin position="2491"/>
        <end position="2507"/>
    </location>
</feature>
<dbReference type="FunFam" id="2.30.29.30:FF:000377">
    <property type="entry name" value="Shc transforming protein"/>
    <property type="match status" value="1"/>
</dbReference>
<keyword evidence="10 18" id="KW-0727">SH2 domain</keyword>
<evidence type="ECO:0000313" key="26">
    <source>
        <dbReference type="Proteomes" id="UP000719412"/>
    </source>
</evidence>
<evidence type="ECO:0000259" key="23">
    <source>
        <dbReference type="PROSITE" id="PS51192"/>
    </source>
</evidence>
<dbReference type="CDD" id="cd17993">
    <property type="entry name" value="DEXHc_CHD1_2"/>
    <property type="match status" value="1"/>
</dbReference>
<comment type="subcellular location">
    <subcellularLocation>
        <location evidence="2">Chromosome</location>
    </subcellularLocation>
    <subcellularLocation>
        <location evidence="1">Nucleus</location>
    </subcellularLocation>
</comment>
<evidence type="ECO:0000256" key="4">
    <source>
        <dbReference type="ARBA" id="ARBA00022454"/>
    </source>
</evidence>
<evidence type="ECO:0000256" key="15">
    <source>
        <dbReference type="ARBA" id="ARBA00049360"/>
    </source>
</evidence>
<feature type="region of interest" description="Disordered" evidence="19">
    <location>
        <begin position="505"/>
        <end position="705"/>
    </location>
</feature>
<feature type="compositionally biased region" description="Basic residues" evidence="19">
    <location>
        <begin position="649"/>
        <end position="663"/>
    </location>
</feature>
<feature type="domain" description="Helicase ATP-binding" evidence="23">
    <location>
        <begin position="946"/>
        <end position="1116"/>
    </location>
</feature>
<feature type="compositionally biased region" description="Acidic residues" evidence="19">
    <location>
        <begin position="696"/>
        <end position="705"/>
    </location>
</feature>
<dbReference type="SMART" id="SM01176">
    <property type="entry name" value="DUF4208"/>
    <property type="match status" value="1"/>
</dbReference>
<dbReference type="Gene3D" id="3.40.50.10810">
    <property type="entry name" value="Tandem AAA-ATPase domain"/>
    <property type="match status" value="1"/>
</dbReference>
<evidence type="ECO:0000256" key="2">
    <source>
        <dbReference type="ARBA" id="ARBA00004286"/>
    </source>
</evidence>
<feature type="compositionally biased region" description="Low complexity" evidence="19">
    <location>
        <begin position="2508"/>
        <end position="2533"/>
    </location>
</feature>
<feature type="region of interest" description="Disordered" evidence="19">
    <location>
        <begin position="3213"/>
        <end position="3237"/>
    </location>
</feature>
<comment type="similarity">
    <text evidence="3">Belongs to the SNF2/RAD54 helicase family.</text>
</comment>
<dbReference type="PROSITE" id="PS51192">
    <property type="entry name" value="HELICASE_ATP_BIND_1"/>
    <property type="match status" value="1"/>
</dbReference>
<feature type="compositionally biased region" description="Low complexity" evidence="19">
    <location>
        <begin position="3096"/>
        <end position="3110"/>
    </location>
</feature>
<dbReference type="InterPro" id="IPR002464">
    <property type="entry name" value="DNA/RNA_helicase_DEAH_CS"/>
</dbReference>
<feature type="region of interest" description="Disordered" evidence="19">
    <location>
        <begin position="1478"/>
        <end position="1587"/>
    </location>
</feature>
<feature type="compositionally biased region" description="Basic and acidic residues" evidence="19">
    <location>
        <begin position="2294"/>
        <end position="2303"/>
    </location>
</feature>
<keyword evidence="9" id="KW-0156">Chromatin regulator</keyword>
<dbReference type="InterPro" id="IPR027417">
    <property type="entry name" value="P-loop_NTPase"/>
</dbReference>
<dbReference type="InterPro" id="IPR023779">
    <property type="entry name" value="Chromodomain_CS"/>
</dbReference>
<dbReference type="GO" id="GO:0034728">
    <property type="term" value="P:nucleosome organization"/>
    <property type="evidence" value="ECO:0007669"/>
    <property type="project" value="TreeGrafter"/>
</dbReference>
<dbReference type="SUPFAM" id="SSF54160">
    <property type="entry name" value="Chromo domain-like"/>
    <property type="match status" value="2"/>
</dbReference>
<evidence type="ECO:0000256" key="17">
    <source>
        <dbReference type="ARBA" id="ARBA00076717"/>
    </source>
</evidence>
<feature type="compositionally biased region" description="Basic and acidic residues" evidence="19">
    <location>
        <begin position="1843"/>
        <end position="1862"/>
    </location>
</feature>
<evidence type="ECO:0000256" key="13">
    <source>
        <dbReference type="ARBA" id="ARBA00023163"/>
    </source>
</evidence>
<keyword evidence="5" id="KW-0677">Repeat</keyword>
<feature type="region of interest" description="Disordered" evidence="19">
    <location>
        <begin position="3344"/>
        <end position="3378"/>
    </location>
</feature>
<feature type="region of interest" description="Disordered" evidence="19">
    <location>
        <begin position="2281"/>
        <end position="2303"/>
    </location>
</feature>
<dbReference type="GO" id="GO:0042393">
    <property type="term" value="F:histone binding"/>
    <property type="evidence" value="ECO:0007669"/>
    <property type="project" value="TreeGrafter"/>
</dbReference>
<feature type="compositionally biased region" description="Low complexity" evidence="19">
    <location>
        <begin position="1819"/>
        <end position="1834"/>
    </location>
</feature>
<dbReference type="Pfam" id="PF13907">
    <property type="entry name" value="CHD1-like_C"/>
    <property type="match status" value="1"/>
</dbReference>
<feature type="region of interest" description="Disordered" evidence="19">
    <location>
        <begin position="1787"/>
        <end position="1885"/>
    </location>
</feature>
<evidence type="ECO:0000256" key="9">
    <source>
        <dbReference type="ARBA" id="ARBA00022853"/>
    </source>
</evidence>
<dbReference type="Pfam" id="PF00640">
    <property type="entry name" value="PID"/>
    <property type="match status" value="1"/>
</dbReference>
<dbReference type="InterPro" id="IPR006671">
    <property type="entry name" value="Cyclin_N"/>
</dbReference>
<dbReference type="SMART" id="SM00487">
    <property type="entry name" value="DEXDc"/>
    <property type="match status" value="1"/>
</dbReference>
<comment type="catalytic activity">
    <reaction evidence="15">
        <text>ATP + H2O = ADP + phosphate + H(+)</text>
        <dbReference type="Rhea" id="RHEA:13065"/>
        <dbReference type="ChEBI" id="CHEBI:15377"/>
        <dbReference type="ChEBI" id="CHEBI:15378"/>
        <dbReference type="ChEBI" id="CHEBI:30616"/>
        <dbReference type="ChEBI" id="CHEBI:43474"/>
        <dbReference type="ChEBI" id="CHEBI:456216"/>
    </reaction>
</comment>
<feature type="compositionally biased region" description="Basic residues" evidence="19">
    <location>
        <begin position="1863"/>
        <end position="1872"/>
    </location>
</feature>
<dbReference type="Proteomes" id="UP000719412">
    <property type="component" value="Unassembled WGS sequence"/>
</dbReference>
<dbReference type="InterPro" id="IPR040793">
    <property type="entry name" value="CDH1_2_SANT_HL1"/>
</dbReference>
<keyword evidence="7" id="KW-0378">Hydrolase</keyword>
<dbReference type="SUPFAM" id="SSF55550">
    <property type="entry name" value="SH2 domain"/>
    <property type="match status" value="1"/>
</dbReference>
<feature type="compositionally biased region" description="Polar residues" evidence="19">
    <location>
        <begin position="3355"/>
        <end position="3365"/>
    </location>
</feature>
<feature type="compositionally biased region" description="Polar residues" evidence="19">
    <location>
        <begin position="2706"/>
        <end position="2719"/>
    </location>
</feature>